<dbReference type="InterPro" id="IPR056813">
    <property type="entry name" value="GIL1_IRKI_C"/>
</dbReference>
<accession>A0ABR0XFW6</accession>
<sequence length="528" mass="59623">MFVQTAREARASDPAAFSDCSALSFGFCEIMKSMATSSSSSKTSISPQHPPHFTPIEEGNEEEEFSQGRSSFRATTPPSEYTDKRDSDYTQHNPTPLNDRTKPSSKKTRQHHNHESNGAVLCNKCRPSNREKISVVPLENNNGAHTHRLSIASPNGIFKSILSSLKKSPKLPNDAVSVSSTSREEHWKIVAAELSNKLVQATRKRDEAILESSKLKYSMAELEKKLNKLEIYCHTLKSGLHVCNNNNNNNNNYQKQNKSPNRVNYHLIKVGDREKVIDHFLVLVSESRSTVRVLGRALSLHLRQMGGKVYDRISLLLQPYDVKISISRNPRGLLFYLEALLNRAFFEDFESIGFQKSGPNPILNPIDRCESNFAMFARLQGLTWDEVLNKGTRHFSEDFSKFCDRKMSEIVAMLGWNRAWPEPLLQAFFGASKSVWLVHLLANSVHPGLPIFRVDKGVGFDPVYMEDMGGDKARKLVPSMVRIMVTPGFYVYDNVVKCKVLCRYYNNNNNNGGNFNDFCDKGFTPSPS</sequence>
<name>A0ABR0XFW6_REHGL</name>
<dbReference type="Pfam" id="PF24994">
    <property type="entry name" value="GIL1_IRKI_C"/>
    <property type="match status" value="1"/>
</dbReference>
<dbReference type="PANTHER" id="PTHR31029">
    <property type="entry name" value="CYCLIN-DEPENDENT KINASE-LIKE PROTEIN"/>
    <property type="match status" value="1"/>
</dbReference>
<feature type="compositionally biased region" description="Polar residues" evidence="1">
    <location>
        <begin position="67"/>
        <end position="79"/>
    </location>
</feature>
<evidence type="ECO:0000313" key="4">
    <source>
        <dbReference type="Proteomes" id="UP001318860"/>
    </source>
</evidence>
<evidence type="ECO:0000313" key="3">
    <source>
        <dbReference type="EMBL" id="KAK6158045.1"/>
    </source>
</evidence>
<feature type="compositionally biased region" description="Basic residues" evidence="1">
    <location>
        <begin position="103"/>
        <end position="112"/>
    </location>
</feature>
<dbReference type="PANTHER" id="PTHR31029:SF4">
    <property type="entry name" value="CYCLIN-DEPENDENT KINASE-LIKE PROTEIN"/>
    <property type="match status" value="1"/>
</dbReference>
<gene>
    <name evidence="3" type="ORF">DH2020_005359</name>
</gene>
<keyword evidence="4" id="KW-1185">Reference proteome</keyword>
<evidence type="ECO:0000256" key="1">
    <source>
        <dbReference type="SAM" id="MobiDB-lite"/>
    </source>
</evidence>
<protein>
    <recommendedName>
        <fullName evidence="2">GIL1/IRKI C-terminal domain-containing protein</fullName>
    </recommendedName>
</protein>
<reference evidence="3 4" key="1">
    <citation type="journal article" date="2021" name="Comput. Struct. Biotechnol. J.">
        <title>De novo genome assembly of the potent medicinal plant Rehmannia glutinosa using nanopore technology.</title>
        <authorList>
            <person name="Ma L."/>
            <person name="Dong C."/>
            <person name="Song C."/>
            <person name="Wang X."/>
            <person name="Zheng X."/>
            <person name="Niu Y."/>
            <person name="Chen S."/>
            <person name="Feng W."/>
        </authorList>
    </citation>
    <scope>NUCLEOTIDE SEQUENCE [LARGE SCALE GENOMIC DNA]</scope>
    <source>
        <strain evidence="3">DH-2019</strain>
    </source>
</reference>
<organism evidence="3 4">
    <name type="scientific">Rehmannia glutinosa</name>
    <name type="common">Chinese foxglove</name>
    <dbReference type="NCBI Taxonomy" id="99300"/>
    <lineage>
        <taxon>Eukaryota</taxon>
        <taxon>Viridiplantae</taxon>
        <taxon>Streptophyta</taxon>
        <taxon>Embryophyta</taxon>
        <taxon>Tracheophyta</taxon>
        <taxon>Spermatophyta</taxon>
        <taxon>Magnoliopsida</taxon>
        <taxon>eudicotyledons</taxon>
        <taxon>Gunneridae</taxon>
        <taxon>Pentapetalae</taxon>
        <taxon>asterids</taxon>
        <taxon>lamiids</taxon>
        <taxon>Lamiales</taxon>
        <taxon>Orobanchaceae</taxon>
        <taxon>Rehmannieae</taxon>
        <taxon>Rehmannia</taxon>
    </lineage>
</organism>
<feature type="region of interest" description="Disordered" evidence="1">
    <location>
        <begin position="38"/>
        <end position="122"/>
    </location>
</feature>
<dbReference type="Proteomes" id="UP001318860">
    <property type="component" value="Unassembled WGS sequence"/>
</dbReference>
<proteinExistence type="predicted"/>
<dbReference type="InterPro" id="IPR042316">
    <property type="entry name" value="IRKI-like"/>
</dbReference>
<evidence type="ECO:0000259" key="2">
    <source>
        <dbReference type="Pfam" id="PF24994"/>
    </source>
</evidence>
<feature type="domain" description="GIL1/IRKI C-terminal" evidence="2">
    <location>
        <begin position="451"/>
        <end position="501"/>
    </location>
</feature>
<comment type="caution">
    <text evidence="3">The sequence shown here is derived from an EMBL/GenBank/DDBJ whole genome shotgun (WGS) entry which is preliminary data.</text>
</comment>
<dbReference type="EMBL" id="JABTTQ020000004">
    <property type="protein sequence ID" value="KAK6158045.1"/>
    <property type="molecule type" value="Genomic_DNA"/>
</dbReference>